<dbReference type="InterPro" id="IPR025587">
    <property type="entry name" value="DUF4351"/>
</dbReference>
<evidence type="ECO:0000259" key="3">
    <source>
        <dbReference type="Pfam" id="PF14261"/>
    </source>
</evidence>
<evidence type="ECO:0000313" key="5">
    <source>
        <dbReference type="Proteomes" id="UP001054846"/>
    </source>
</evidence>
<dbReference type="InterPro" id="IPR008538">
    <property type="entry name" value="Uma2"/>
</dbReference>
<dbReference type="RefSeq" id="WP_230841620.1">
    <property type="nucleotide sequence ID" value="NZ_CP063845.1"/>
</dbReference>
<evidence type="ECO:0000259" key="2">
    <source>
        <dbReference type="Pfam" id="PF05685"/>
    </source>
</evidence>
<keyword evidence="5" id="KW-1185">Reference proteome</keyword>
<dbReference type="Pfam" id="PF14261">
    <property type="entry name" value="DUF4351"/>
    <property type="match status" value="1"/>
</dbReference>
<dbReference type="InterPro" id="IPR011335">
    <property type="entry name" value="Restrct_endonuc-II-like"/>
</dbReference>
<dbReference type="PANTHER" id="PTHR33352:SF2">
    <property type="entry name" value="SLL0995 PROTEIN"/>
    <property type="match status" value="1"/>
</dbReference>
<name>A0ABY3PLL4_9CYAN</name>
<sequence length="278" mass="31424">MVSTGSQVNAVVVSTEPVVYPDSDGLPMSDNTEQFRWIVYIKEGLEWLFAADPDVFVAGDLLWYPLEGDNKTRQAPDAMVAFGRPKGRRGSYRQWLEAGVPPRVVFEVLSPGNTVREMTRKFAFYQRFGVEEYYIYDPEAGALDGYVRRGGVLEAVEPVAGWVSPGLGVRFELSSEGELRMWRPDGTPFESYVEIAERAEQERQRAEQERQRAEQAERRKALSLVLRLLVRQVGPLEPGVNERVGRLKEEQLDLLAEALLDFDSAADLHNWLDSEPTG</sequence>
<dbReference type="PANTHER" id="PTHR33352">
    <property type="entry name" value="SLR1095 PROTEIN"/>
    <property type="match status" value="1"/>
</dbReference>
<feature type="domain" description="Putative restriction endonuclease" evidence="2">
    <location>
        <begin position="46"/>
        <end position="158"/>
    </location>
</feature>
<dbReference type="InterPro" id="IPR012296">
    <property type="entry name" value="Nuclease_put_TT1808"/>
</dbReference>
<dbReference type="EMBL" id="CP063845">
    <property type="protein sequence ID" value="UFP94573.1"/>
    <property type="molecule type" value="Genomic_DNA"/>
</dbReference>
<feature type="coiled-coil region" evidence="1">
    <location>
        <begin position="189"/>
        <end position="219"/>
    </location>
</feature>
<keyword evidence="4" id="KW-0378">Hydrolase</keyword>
<dbReference type="Pfam" id="PF05685">
    <property type="entry name" value="Uma2"/>
    <property type="match status" value="1"/>
</dbReference>
<keyword evidence="4" id="KW-0255">Endonuclease</keyword>
<keyword evidence="1" id="KW-0175">Coiled coil</keyword>
<feature type="domain" description="DUF4351" evidence="3">
    <location>
        <begin position="214"/>
        <end position="272"/>
    </location>
</feature>
<organism evidence="4 5">
    <name type="scientific">Gloeobacter morelensis MG652769</name>
    <dbReference type="NCBI Taxonomy" id="2781736"/>
    <lineage>
        <taxon>Bacteria</taxon>
        <taxon>Bacillati</taxon>
        <taxon>Cyanobacteriota</taxon>
        <taxon>Cyanophyceae</taxon>
        <taxon>Gloeobacterales</taxon>
        <taxon>Gloeobacteraceae</taxon>
        <taxon>Gloeobacter</taxon>
        <taxon>Gloeobacter morelensis</taxon>
    </lineage>
</organism>
<protein>
    <submittedName>
        <fullName evidence="4">Uma2 family endonuclease</fullName>
    </submittedName>
</protein>
<reference evidence="4 5" key="1">
    <citation type="journal article" date="2021" name="Genome Biol. Evol.">
        <title>Complete Genome Sequencing of a Novel Gloeobacter Species from a Waterfall Cave in Mexico.</title>
        <authorList>
            <person name="Saw J.H."/>
            <person name="Cardona T."/>
            <person name="Montejano G."/>
        </authorList>
    </citation>
    <scope>NUCLEOTIDE SEQUENCE [LARGE SCALE GENOMIC DNA]</scope>
    <source>
        <strain evidence="4">MG652769</strain>
    </source>
</reference>
<proteinExistence type="predicted"/>
<dbReference type="Gene3D" id="3.90.1570.10">
    <property type="entry name" value="tt1808, chain A"/>
    <property type="match status" value="1"/>
</dbReference>
<evidence type="ECO:0000313" key="4">
    <source>
        <dbReference type="EMBL" id="UFP94573.1"/>
    </source>
</evidence>
<accession>A0ABY3PLL4</accession>
<dbReference type="CDD" id="cd06260">
    <property type="entry name" value="DUF820-like"/>
    <property type="match status" value="1"/>
</dbReference>
<evidence type="ECO:0000256" key="1">
    <source>
        <dbReference type="SAM" id="Coils"/>
    </source>
</evidence>
<dbReference type="Proteomes" id="UP001054846">
    <property type="component" value="Chromosome"/>
</dbReference>
<keyword evidence="4" id="KW-0540">Nuclease</keyword>
<dbReference type="GO" id="GO:0004519">
    <property type="term" value="F:endonuclease activity"/>
    <property type="evidence" value="ECO:0007669"/>
    <property type="project" value="UniProtKB-KW"/>
</dbReference>
<dbReference type="SUPFAM" id="SSF52980">
    <property type="entry name" value="Restriction endonuclease-like"/>
    <property type="match status" value="1"/>
</dbReference>
<gene>
    <name evidence="4" type="ORF">ISF26_23035</name>
</gene>